<name>A0A382SQN8_9ZZZZ</name>
<dbReference type="PRINTS" id="PR01210">
    <property type="entry name" value="GGTRANSPTASE"/>
</dbReference>
<dbReference type="SUPFAM" id="SSF56235">
    <property type="entry name" value="N-terminal nucleophile aminohydrolases (Ntn hydrolases)"/>
    <property type="match status" value="1"/>
</dbReference>
<feature type="non-terminal residue" evidence="1">
    <location>
        <position position="177"/>
    </location>
</feature>
<reference evidence="1" key="1">
    <citation type="submission" date="2018-05" db="EMBL/GenBank/DDBJ databases">
        <authorList>
            <person name="Lanie J.A."/>
            <person name="Ng W.-L."/>
            <person name="Kazmierczak K.M."/>
            <person name="Andrzejewski T.M."/>
            <person name="Davidsen T.M."/>
            <person name="Wayne K.J."/>
            <person name="Tettelin H."/>
            <person name="Glass J.I."/>
            <person name="Rusch D."/>
            <person name="Podicherti R."/>
            <person name="Tsui H.-C.T."/>
            <person name="Winkler M.E."/>
        </authorList>
    </citation>
    <scope>NUCLEOTIDE SEQUENCE</scope>
</reference>
<dbReference type="AlphaFoldDB" id="A0A382SQN8"/>
<gene>
    <name evidence="1" type="ORF">METZ01_LOCUS364736</name>
</gene>
<dbReference type="EMBL" id="UINC01130674">
    <property type="protein sequence ID" value="SVD11882.1"/>
    <property type="molecule type" value="Genomic_DNA"/>
</dbReference>
<accession>A0A382SQN8</accession>
<dbReference type="InterPro" id="IPR051792">
    <property type="entry name" value="GGT_bact"/>
</dbReference>
<evidence type="ECO:0000313" key="1">
    <source>
        <dbReference type="EMBL" id="SVD11882.1"/>
    </source>
</evidence>
<evidence type="ECO:0008006" key="2">
    <source>
        <dbReference type="Google" id="ProtNLM"/>
    </source>
</evidence>
<dbReference type="PANTHER" id="PTHR43199">
    <property type="entry name" value="GLUTATHIONE HYDROLASE"/>
    <property type="match status" value="1"/>
</dbReference>
<dbReference type="PANTHER" id="PTHR43199:SF1">
    <property type="entry name" value="GLUTATHIONE HYDROLASE PROENZYME"/>
    <property type="match status" value="1"/>
</dbReference>
<sequence>MFKARVSLSVITILALVDACLGIAVAVERQSPEPGSGITPQFLVVAERELIAAANPLATQAGADALHKGGSAIDAVITTQLVLNLVEPQSSGIGGGGFLVYYDSRSKKLFTYDGRETAPAAARPDMFLKDGVVPTYLAALVGGNSVGVPGLLRMLSLAHQVHGKLPWQSLFSPAIEL</sequence>
<protein>
    <recommendedName>
        <fullName evidence="2">Gamma-glutamyltransferase</fullName>
    </recommendedName>
</protein>
<organism evidence="1">
    <name type="scientific">marine metagenome</name>
    <dbReference type="NCBI Taxonomy" id="408172"/>
    <lineage>
        <taxon>unclassified sequences</taxon>
        <taxon>metagenomes</taxon>
        <taxon>ecological metagenomes</taxon>
    </lineage>
</organism>
<proteinExistence type="predicted"/>
<dbReference type="Pfam" id="PF01019">
    <property type="entry name" value="G_glu_transpept"/>
    <property type="match status" value="1"/>
</dbReference>
<dbReference type="InterPro" id="IPR029055">
    <property type="entry name" value="Ntn_hydrolases_N"/>
</dbReference>